<dbReference type="EMBL" id="CP000359">
    <property type="protein sequence ID" value="ABF44649.1"/>
    <property type="molecule type" value="Genomic_DNA"/>
</dbReference>
<feature type="transmembrane region" description="Helical" evidence="1">
    <location>
        <begin position="388"/>
        <end position="407"/>
    </location>
</feature>
<feature type="transmembrane region" description="Helical" evidence="1">
    <location>
        <begin position="213"/>
        <end position="230"/>
    </location>
</feature>
<organism evidence="2 3">
    <name type="scientific">Deinococcus geothermalis (strain DSM 11300 / CIP 105573 / AG-3a)</name>
    <dbReference type="NCBI Taxonomy" id="319795"/>
    <lineage>
        <taxon>Bacteria</taxon>
        <taxon>Thermotogati</taxon>
        <taxon>Deinococcota</taxon>
        <taxon>Deinococci</taxon>
        <taxon>Deinococcales</taxon>
        <taxon>Deinococcaceae</taxon>
        <taxon>Deinococcus</taxon>
    </lineage>
</organism>
<feature type="transmembrane region" description="Helical" evidence="1">
    <location>
        <begin position="362"/>
        <end position="382"/>
    </location>
</feature>
<feature type="transmembrane region" description="Helical" evidence="1">
    <location>
        <begin position="47"/>
        <end position="70"/>
    </location>
</feature>
<feature type="transmembrane region" description="Helical" evidence="1">
    <location>
        <begin position="12"/>
        <end position="35"/>
    </location>
</feature>
<reference evidence="2" key="1">
    <citation type="submission" date="2006-04" db="EMBL/GenBank/DDBJ databases">
        <title>Complete sequence of chromosome of Deinococcus geothermalis DSM 11300.</title>
        <authorList>
            <consortium name="US DOE Joint Genome Institute"/>
            <person name="Copeland A."/>
            <person name="Lucas S."/>
            <person name="Lapidus A."/>
            <person name="Barry K."/>
            <person name="Detter J.C."/>
            <person name="Glavina del Rio T."/>
            <person name="Hammon N."/>
            <person name="Israni S."/>
            <person name="Dalin E."/>
            <person name="Tice H."/>
            <person name="Pitluck S."/>
            <person name="Brettin T."/>
            <person name="Bruce D."/>
            <person name="Han C."/>
            <person name="Tapia R."/>
            <person name="Saunders E."/>
            <person name="Gilna P."/>
            <person name="Schmutz J."/>
            <person name="Larimer F."/>
            <person name="Land M."/>
            <person name="Hauser L."/>
            <person name="Kyrpides N."/>
            <person name="Kim E."/>
            <person name="Daly M.J."/>
            <person name="Fredrickson J.K."/>
            <person name="Makarova K.S."/>
            <person name="Gaidamakova E.K."/>
            <person name="Zhai M."/>
            <person name="Richardson P."/>
        </authorList>
    </citation>
    <scope>NUCLEOTIDE SEQUENCE</scope>
    <source>
        <strain evidence="2">DSM 11300</strain>
    </source>
</reference>
<keyword evidence="3" id="KW-1185">Reference proteome</keyword>
<feature type="transmembrane region" description="Helical" evidence="1">
    <location>
        <begin position="91"/>
        <end position="110"/>
    </location>
</feature>
<accession>Q1J1I5</accession>
<keyword evidence="1" id="KW-0472">Membrane</keyword>
<evidence type="ECO:0008006" key="4">
    <source>
        <dbReference type="Google" id="ProtNLM"/>
    </source>
</evidence>
<evidence type="ECO:0000256" key="1">
    <source>
        <dbReference type="SAM" id="Phobius"/>
    </source>
</evidence>
<dbReference type="KEGG" id="dge:Dgeo_0346"/>
<proteinExistence type="predicted"/>
<feature type="transmembrane region" description="Helical" evidence="1">
    <location>
        <begin position="140"/>
        <end position="161"/>
    </location>
</feature>
<sequence>MRISTDTLLRPSVFLSCMGCVIWLAFQLIPVQTYIELFYSRKVNGPGLAGLLFALLGITTLFAAVGEQVGRIRNARTVMSFKRTAVSLPRWWVIGALLFSISAYILWFGLGMVRAGGLMGLYAAYRENAFFVKEVLLKPVSGLTSFTQLAVIAVPLAILNVNSRRTERYLVAFILLLAIIRSFLYSERLSLLEILIPLLVIWAIRRRLSVGRTFLLAILFFVMVIGFFILNEAERSFAVRGVSDLPTLISLGTYRFFGYYLTSVNNFGLAVDVYPFRFPFYFTLLGLWSLPGLDNLYTIVSGIQVFDAPKILAFNRLNPELNVFTTPGYWIMEYGIPGSLFASAIYGFLSGLFYANARKSSYWLAFYAVWFVGIMEFMRIYYFGSPRVFIPMVFFALTIVLAKLQIFRERLRYEFSG</sequence>
<keyword evidence="1" id="KW-0812">Transmembrane</keyword>
<feature type="transmembrane region" description="Helical" evidence="1">
    <location>
        <begin position="168"/>
        <end position="184"/>
    </location>
</feature>
<dbReference type="Proteomes" id="UP000002431">
    <property type="component" value="Chromosome"/>
</dbReference>
<evidence type="ECO:0000313" key="2">
    <source>
        <dbReference type="EMBL" id="ABF44649.1"/>
    </source>
</evidence>
<gene>
    <name evidence="2" type="ordered locus">Dgeo_0346</name>
</gene>
<dbReference type="STRING" id="319795.Dgeo_0346"/>
<dbReference type="AlphaFoldDB" id="Q1J1I5"/>
<feature type="transmembrane region" description="Helical" evidence="1">
    <location>
        <begin position="334"/>
        <end position="355"/>
    </location>
</feature>
<dbReference type="NCBIfam" id="TIGR04370">
    <property type="entry name" value="glyco_rpt_poly"/>
    <property type="match status" value="1"/>
</dbReference>
<keyword evidence="1" id="KW-1133">Transmembrane helix</keyword>
<dbReference type="HOGENOM" id="CLU_658448_0_0_0"/>
<protein>
    <recommendedName>
        <fullName evidence="4">Oligosaccharide repeat unit polymerase</fullName>
    </recommendedName>
</protein>
<evidence type="ECO:0000313" key="3">
    <source>
        <dbReference type="Proteomes" id="UP000002431"/>
    </source>
</evidence>
<name>Q1J1I5_DEIGD</name>